<keyword evidence="6" id="KW-0460">Magnesium</keyword>
<dbReference type="GO" id="GO:0004518">
    <property type="term" value="F:nuclease activity"/>
    <property type="evidence" value="ECO:0007669"/>
    <property type="project" value="UniProtKB-KW"/>
</dbReference>
<dbReference type="InParanoid" id="K9TQL2"/>
<evidence type="ECO:0000256" key="2">
    <source>
        <dbReference type="ARBA" id="ARBA00022649"/>
    </source>
</evidence>
<keyword evidence="3" id="KW-0540">Nuclease</keyword>
<evidence type="ECO:0000256" key="1">
    <source>
        <dbReference type="ARBA" id="ARBA00001946"/>
    </source>
</evidence>
<dbReference type="CDD" id="cd09881">
    <property type="entry name" value="PIN_VapC4-5_FitB-like"/>
    <property type="match status" value="1"/>
</dbReference>
<comment type="cofactor">
    <cofactor evidence="1">
        <name>Mg(2+)</name>
        <dbReference type="ChEBI" id="CHEBI:18420"/>
    </cofactor>
</comment>
<accession>K9TQL2</accession>
<dbReference type="RefSeq" id="WP_015151442.1">
    <property type="nucleotide sequence ID" value="NC_019693.1"/>
</dbReference>
<dbReference type="EMBL" id="CP003607">
    <property type="protein sequence ID" value="AFY84830.1"/>
    <property type="molecule type" value="Genomic_DNA"/>
</dbReference>
<reference evidence="9 10" key="1">
    <citation type="submission" date="2012-06" db="EMBL/GenBank/DDBJ databases">
        <title>Finished chromosome of genome of Oscillatoria acuminata PCC 6304.</title>
        <authorList>
            <consortium name="US DOE Joint Genome Institute"/>
            <person name="Gugger M."/>
            <person name="Coursin T."/>
            <person name="Rippka R."/>
            <person name="Tandeau De Marsac N."/>
            <person name="Huntemann M."/>
            <person name="Wei C.-L."/>
            <person name="Han J."/>
            <person name="Detter J.C."/>
            <person name="Han C."/>
            <person name="Tapia R."/>
            <person name="Davenport K."/>
            <person name="Daligault H."/>
            <person name="Erkkila T."/>
            <person name="Gu W."/>
            <person name="Munk A.C.C."/>
            <person name="Teshima H."/>
            <person name="Xu Y."/>
            <person name="Chain P."/>
            <person name="Chen A."/>
            <person name="Krypides N."/>
            <person name="Mavromatis K."/>
            <person name="Markowitz V."/>
            <person name="Szeto E."/>
            <person name="Ivanova N."/>
            <person name="Mikhailova N."/>
            <person name="Ovchinnikova G."/>
            <person name="Pagani I."/>
            <person name="Pati A."/>
            <person name="Goodwin L."/>
            <person name="Peters L."/>
            <person name="Pitluck S."/>
            <person name="Woyke T."/>
            <person name="Kerfeld C."/>
        </authorList>
    </citation>
    <scope>NUCLEOTIDE SEQUENCE [LARGE SCALE GENOMIC DNA]</scope>
    <source>
        <strain evidence="9 10">PCC 6304</strain>
    </source>
</reference>
<dbReference type="HOGENOM" id="CLU_118482_2_0_3"/>
<keyword evidence="4" id="KW-0479">Metal-binding</keyword>
<sequence>MTLWVFDTDCLSLLQRGHPHLEQRIQQVDPEHLAVTIVTVEEQLYGRLNRIRRSPSGDALILAYAKLRETVEDFNQLNILDFDRPALTQYQELIQQRIRIGTQDLKIGAVALSRNAVLVTRNRRDFEQIPGLQWEDWTIAPEA</sequence>
<dbReference type="Pfam" id="PF01850">
    <property type="entry name" value="PIN"/>
    <property type="match status" value="1"/>
</dbReference>
<evidence type="ECO:0000313" key="9">
    <source>
        <dbReference type="EMBL" id="AFY84830.1"/>
    </source>
</evidence>
<protein>
    <submittedName>
        <fullName evidence="9">Putative nucleic acid-binding protein, contains PIN domain</fullName>
    </submittedName>
</protein>
<keyword evidence="5" id="KW-0378">Hydrolase</keyword>
<dbReference type="STRING" id="56110.Oscil6304_5341"/>
<feature type="domain" description="PIN" evidence="8">
    <location>
        <begin position="5"/>
        <end position="130"/>
    </location>
</feature>
<evidence type="ECO:0000256" key="5">
    <source>
        <dbReference type="ARBA" id="ARBA00022801"/>
    </source>
</evidence>
<evidence type="ECO:0000256" key="7">
    <source>
        <dbReference type="ARBA" id="ARBA00038093"/>
    </source>
</evidence>
<evidence type="ECO:0000256" key="4">
    <source>
        <dbReference type="ARBA" id="ARBA00022723"/>
    </source>
</evidence>
<dbReference type="InterPro" id="IPR002716">
    <property type="entry name" value="PIN_dom"/>
</dbReference>
<dbReference type="InterPro" id="IPR029060">
    <property type="entry name" value="PIN-like_dom_sf"/>
</dbReference>
<proteinExistence type="inferred from homology"/>
<keyword evidence="10" id="KW-1185">Reference proteome</keyword>
<evidence type="ECO:0000259" key="8">
    <source>
        <dbReference type="Pfam" id="PF01850"/>
    </source>
</evidence>
<dbReference type="eggNOG" id="COG1487">
    <property type="taxonomic scope" value="Bacteria"/>
</dbReference>
<dbReference type="OrthoDB" id="574223at2"/>
<name>K9TQL2_9CYAN</name>
<dbReference type="Gene3D" id="3.40.50.1010">
    <property type="entry name" value="5'-nuclease"/>
    <property type="match status" value="1"/>
</dbReference>
<keyword evidence="2" id="KW-1277">Toxin-antitoxin system</keyword>
<dbReference type="PANTHER" id="PTHR33653:SF1">
    <property type="entry name" value="RIBONUCLEASE VAPC2"/>
    <property type="match status" value="1"/>
</dbReference>
<evidence type="ECO:0000256" key="3">
    <source>
        <dbReference type="ARBA" id="ARBA00022722"/>
    </source>
</evidence>
<dbReference type="SUPFAM" id="SSF88723">
    <property type="entry name" value="PIN domain-like"/>
    <property type="match status" value="1"/>
</dbReference>
<comment type="similarity">
    <text evidence="7">Belongs to the PINc/VapC protein family.</text>
</comment>
<dbReference type="AlphaFoldDB" id="K9TQL2"/>
<dbReference type="Proteomes" id="UP000010367">
    <property type="component" value="Chromosome"/>
</dbReference>
<dbReference type="GO" id="GO:0016787">
    <property type="term" value="F:hydrolase activity"/>
    <property type="evidence" value="ECO:0007669"/>
    <property type="project" value="UniProtKB-KW"/>
</dbReference>
<organism evidence="9 10">
    <name type="scientific">Oscillatoria acuminata PCC 6304</name>
    <dbReference type="NCBI Taxonomy" id="56110"/>
    <lineage>
        <taxon>Bacteria</taxon>
        <taxon>Bacillati</taxon>
        <taxon>Cyanobacteriota</taxon>
        <taxon>Cyanophyceae</taxon>
        <taxon>Oscillatoriophycideae</taxon>
        <taxon>Oscillatoriales</taxon>
        <taxon>Oscillatoriaceae</taxon>
        <taxon>Oscillatoria</taxon>
    </lineage>
</organism>
<evidence type="ECO:0000313" key="10">
    <source>
        <dbReference type="Proteomes" id="UP000010367"/>
    </source>
</evidence>
<dbReference type="InterPro" id="IPR050556">
    <property type="entry name" value="Type_II_TA_system_RNase"/>
</dbReference>
<gene>
    <name evidence="9" type="ORF">Oscil6304_5341</name>
</gene>
<dbReference type="KEGG" id="oac:Oscil6304_5341"/>
<dbReference type="PANTHER" id="PTHR33653">
    <property type="entry name" value="RIBONUCLEASE VAPC2"/>
    <property type="match status" value="1"/>
</dbReference>
<evidence type="ECO:0000256" key="6">
    <source>
        <dbReference type="ARBA" id="ARBA00022842"/>
    </source>
</evidence>
<dbReference type="GO" id="GO:0046872">
    <property type="term" value="F:metal ion binding"/>
    <property type="evidence" value="ECO:0007669"/>
    <property type="project" value="UniProtKB-KW"/>
</dbReference>